<feature type="compositionally biased region" description="Basic and acidic residues" evidence="1">
    <location>
        <begin position="182"/>
        <end position="193"/>
    </location>
</feature>
<evidence type="ECO:0000313" key="2">
    <source>
        <dbReference type="EMBL" id="GBM53927.1"/>
    </source>
</evidence>
<keyword evidence="3" id="KW-1185">Reference proteome</keyword>
<dbReference type="OrthoDB" id="6434346at2759"/>
<evidence type="ECO:0000256" key="1">
    <source>
        <dbReference type="SAM" id="MobiDB-lite"/>
    </source>
</evidence>
<gene>
    <name evidence="2" type="ORF">AVEN_64848_1</name>
</gene>
<comment type="caution">
    <text evidence="2">The sequence shown here is derived from an EMBL/GenBank/DDBJ whole genome shotgun (WGS) entry which is preliminary data.</text>
</comment>
<reference evidence="2 3" key="1">
    <citation type="journal article" date="2019" name="Sci. Rep.">
        <title>Orb-weaving spider Araneus ventricosus genome elucidates the spidroin gene catalogue.</title>
        <authorList>
            <person name="Kono N."/>
            <person name="Nakamura H."/>
            <person name="Ohtoshi R."/>
            <person name="Moran D.A.P."/>
            <person name="Shinohara A."/>
            <person name="Yoshida Y."/>
            <person name="Fujiwara M."/>
            <person name="Mori M."/>
            <person name="Tomita M."/>
            <person name="Arakawa K."/>
        </authorList>
    </citation>
    <scope>NUCLEOTIDE SEQUENCE [LARGE SCALE GENOMIC DNA]</scope>
</reference>
<sequence>MFDVEAAKALVADHFFKKLYRYGENEKLQTIITRWIQLLEEYSQLKGFIAFDPPLPLLKINPRAVGVLIVPYPNVKVTVWSLPITQFPIYPFCVQLQHTRMSCKEGLEMLHLYLSLVDIQIIGFFKVPNDTFLIPDLKKRYPNARIYGRRSLSTFLSVCRLAATQPAGQSHGLKSQPLVKHRSVDTFSKRVDPKPNPTRTGNE</sequence>
<accession>A0A4Y2GL70</accession>
<dbReference type="Proteomes" id="UP000499080">
    <property type="component" value="Unassembled WGS sequence"/>
</dbReference>
<name>A0A4Y2GL70_ARAVE</name>
<dbReference type="EMBL" id="BGPR01001437">
    <property type="protein sequence ID" value="GBM53927.1"/>
    <property type="molecule type" value="Genomic_DNA"/>
</dbReference>
<organism evidence="2 3">
    <name type="scientific">Araneus ventricosus</name>
    <name type="common">Orbweaver spider</name>
    <name type="synonym">Epeira ventricosa</name>
    <dbReference type="NCBI Taxonomy" id="182803"/>
    <lineage>
        <taxon>Eukaryota</taxon>
        <taxon>Metazoa</taxon>
        <taxon>Ecdysozoa</taxon>
        <taxon>Arthropoda</taxon>
        <taxon>Chelicerata</taxon>
        <taxon>Arachnida</taxon>
        <taxon>Araneae</taxon>
        <taxon>Araneomorphae</taxon>
        <taxon>Entelegynae</taxon>
        <taxon>Araneoidea</taxon>
        <taxon>Araneidae</taxon>
        <taxon>Araneus</taxon>
    </lineage>
</organism>
<feature type="region of interest" description="Disordered" evidence="1">
    <location>
        <begin position="168"/>
        <end position="203"/>
    </location>
</feature>
<protein>
    <submittedName>
        <fullName evidence="2">Uncharacterized protein</fullName>
    </submittedName>
</protein>
<evidence type="ECO:0000313" key="3">
    <source>
        <dbReference type="Proteomes" id="UP000499080"/>
    </source>
</evidence>
<dbReference type="AlphaFoldDB" id="A0A4Y2GL70"/>
<proteinExistence type="predicted"/>